<evidence type="ECO:0000256" key="4">
    <source>
        <dbReference type="ARBA" id="ARBA00022840"/>
    </source>
</evidence>
<feature type="compositionally biased region" description="Polar residues" evidence="5">
    <location>
        <begin position="1"/>
        <end position="11"/>
    </location>
</feature>
<dbReference type="CDD" id="cd17921">
    <property type="entry name" value="DEXHc_Ski2"/>
    <property type="match status" value="1"/>
</dbReference>
<dbReference type="InterPro" id="IPR011545">
    <property type="entry name" value="DEAD/DEAH_box_helicase_dom"/>
</dbReference>
<feature type="domain" description="Helicase ATP-binding" evidence="6">
    <location>
        <begin position="71"/>
        <end position="227"/>
    </location>
</feature>
<dbReference type="AlphaFoldDB" id="A0A846M170"/>
<name>A0A846M170_9ACTN</name>
<reference evidence="9 10" key="3">
    <citation type="submission" date="2020-02" db="EMBL/GenBank/DDBJ databases">
        <title>Sequencing the genomes of 1000 actinobacteria strains.</title>
        <authorList>
            <person name="Klenk H.-P."/>
        </authorList>
    </citation>
    <scope>NUCLEOTIDE SEQUENCE [LARGE SCALE GENOMIC DNA]</scope>
    <source>
        <strain evidence="9 10">DSM 45201</strain>
    </source>
</reference>
<dbReference type="EMBL" id="BMMI01000006">
    <property type="protein sequence ID" value="GGL73509.1"/>
    <property type="molecule type" value="Genomic_DNA"/>
</dbReference>
<keyword evidence="3 9" id="KW-0347">Helicase</keyword>
<reference evidence="11" key="2">
    <citation type="journal article" date="2019" name="Int. J. Syst. Evol. Microbiol.">
        <title>The Global Catalogue of Microorganisms (GCM) 10K type strain sequencing project: providing services to taxonomists for standard genome sequencing and annotation.</title>
        <authorList>
            <consortium name="The Broad Institute Genomics Platform"/>
            <consortium name="The Broad Institute Genome Sequencing Center for Infectious Disease"/>
            <person name="Wu L."/>
            <person name="Ma J."/>
        </authorList>
    </citation>
    <scope>NUCLEOTIDE SEQUENCE [LARGE SCALE GENOMIC DNA]</scope>
    <source>
        <strain evidence="11">CGMCC 4.5581</strain>
    </source>
</reference>
<dbReference type="Pfam" id="PF12029">
    <property type="entry name" value="DUF3516"/>
    <property type="match status" value="1"/>
</dbReference>
<dbReference type="PROSITE" id="PS51194">
    <property type="entry name" value="HELICASE_CTER"/>
    <property type="match status" value="1"/>
</dbReference>
<dbReference type="SUPFAM" id="SSF52540">
    <property type="entry name" value="P-loop containing nucleoside triphosphate hydrolases"/>
    <property type="match status" value="1"/>
</dbReference>
<gene>
    <name evidence="9" type="ORF">FB380_003897</name>
    <name evidence="8" type="ORF">GCM10011589_32080</name>
</gene>
<sequence>MTLSPAGTDSTPADSPAAALPSPDAPALIADPGDLSELFALGDDPDAVFARFAQWAEASGTTLYPAQEEALIELVSGANVVLATPTGSGKSLVATGAQYAALASDRVSFYTAPIKALVSEKFFALCGVFGAENVGMLTGDASVNADAPIIACTAEVLANIALREGPDADIGLVVMDEFHFYGDPDRGWAWQVPIIELPKAQFLLMSATLGDVTALREDLTRRTGRPTALVAHAERPVPLHHYYATTPMHETIQELLDTRQAPVYVVHFTQASALERAQALMSVNVSTKEEKQAIADMIGGFRFSSAFGTTLSRLVRHGIGVHHAGMLPKYRRLVEQLAQAGLLKVICGTDTLGVGINVPIRTVVFSALSKYDGTRMRLLNAREFHQIAGRAGRAGYDTAGTVVVQAPEHEVENLKQFAKVADDPKKRRKLVRRKVPEGMVPWSESTQQRLINADPEPLTSHFRVSTGMVLNVLARPGDPVAAMRHLLTDNHEPRSRQLRHVREVIGIARSLVTAGVIERLEVPEPDGRRYRLTLDLPPDFQLNQPLSTFALAAIDLLSPGPDAEGNDTYALDVVSVIEATLDDPRQIISAQLNKAKGEAVAQMKAEGIEYEERMELLEEITYPKPLEELLDHAFEVYSAGNPWAADAQLSPKSVVRDMWEQAMTFRELVNHYGLTRSEGAVLRYLSDAFKALRSGVPADARTEEVTDLVEWLGELVRQVDSSLLDEWEQLTSADQPLDAPVSVPARPRPLTGNERAFTAMIRNALFRRVDLIARRRWYDLGELDSTAGWDADRWGEVVQAYFAEHAEVGTGADARGPALLIVDKTEPRLWRVRQILDDPAGDHDWGFDAEVDLDASDEEGVLVMRLVDAGRRD</sequence>
<dbReference type="GO" id="GO:0005524">
    <property type="term" value="F:ATP binding"/>
    <property type="evidence" value="ECO:0007669"/>
    <property type="project" value="UniProtKB-KW"/>
</dbReference>
<evidence type="ECO:0000313" key="9">
    <source>
        <dbReference type="EMBL" id="NIH69409.1"/>
    </source>
</evidence>
<evidence type="ECO:0000313" key="10">
    <source>
        <dbReference type="Proteomes" id="UP000552836"/>
    </source>
</evidence>
<feature type="region of interest" description="Disordered" evidence="5">
    <location>
        <begin position="1"/>
        <end position="26"/>
    </location>
</feature>
<keyword evidence="11" id="KW-1185">Reference proteome</keyword>
<evidence type="ECO:0000256" key="5">
    <source>
        <dbReference type="SAM" id="MobiDB-lite"/>
    </source>
</evidence>
<dbReference type="SMART" id="SM00487">
    <property type="entry name" value="DEXDc"/>
    <property type="match status" value="1"/>
</dbReference>
<dbReference type="Proteomes" id="UP000552836">
    <property type="component" value="Unassembled WGS sequence"/>
</dbReference>
<dbReference type="PROSITE" id="PS51192">
    <property type="entry name" value="HELICASE_ATP_BIND_1"/>
    <property type="match status" value="1"/>
</dbReference>
<feature type="compositionally biased region" description="Low complexity" evidence="5">
    <location>
        <begin position="12"/>
        <end position="26"/>
    </location>
</feature>
<keyword evidence="4" id="KW-0067">ATP-binding</keyword>
<dbReference type="Gene3D" id="3.40.50.300">
    <property type="entry name" value="P-loop containing nucleotide triphosphate hydrolases"/>
    <property type="match status" value="2"/>
</dbReference>
<dbReference type="Pfam" id="PF00271">
    <property type="entry name" value="Helicase_C"/>
    <property type="match status" value="1"/>
</dbReference>
<dbReference type="Proteomes" id="UP000648663">
    <property type="component" value="Unassembled WGS sequence"/>
</dbReference>
<dbReference type="GO" id="GO:0004386">
    <property type="term" value="F:helicase activity"/>
    <property type="evidence" value="ECO:0007669"/>
    <property type="project" value="UniProtKB-KW"/>
</dbReference>
<dbReference type="Pfam" id="PF00270">
    <property type="entry name" value="DEAD"/>
    <property type="match status" value="1"/>
</dbReference>
<comment type="caution">
    <text evidence="9">The sequence shown here is derived from an EMBL/GenBank/DDBJ whole genome shotgun (WGS) entry which is preliminary data.</text>
</comment>
<evidence type="ECO:0000313" key="11">
    <source>
        <dbReference type="Proteomes" id="UP000648663"/>
    </source>
</evidence>
<dbReference type="CDD" id="cd18795">
    <property type="entry name" value="SF2_C_Ski2"/>
    <property type="match status" value="1"/>
</dbReference>
<dbReference type="InterPro" id="IPR014001">
    <property type="entry name" value="Helicase_ATP-bd"/>
</dbReference>
<feature type="domain" description="Helicase C-terminal" evidence="7">
    <location>
        <begin position="251"/>
        <end position="436"/>
    </location>
</feature>
<proteinExistence type="predicted"/>
<evidence type="ECO:0000259" key="6">
    <source>
        <dbReference type="PROSITE" id="PS51192"/>
    </source>
</evidence>
<reference evidence="8" key="4">
    <citation type="submission" date="2024-05" db="EMBL/GenBank/DDBJ databases">
        <authorList>
            <person name="Sun Q."/>
            <person name="Zhou Y."/>
        </authorList>
    </citation>
    <scope>NUCLEOTIDE SEQUENCE</scope>
    <source>
        <strain evidence="8">CGMCC 4.5581</strain>
    </source>
</reference>
<evidence type="ECO:0000256" key="2">
    <source>
        <dbReference type="ARBA" id="ARBA00022801"/>
    </source>
</evidence>
<evidence type="ECO:0000259" key="7">
    <source>
        <dbReference type="PROSITE" id="PS51194"/>
    </source>
</evidence>
<dbReference type="EMBL" id="JAAMPA010000002">
    <property type="protein sequence ID" value="NIH69409.1"/>
    <property type="molecule type" value="Genomic_DNA"/>
</dbReference>
<dbReference type="InterPro" id="IPR027417">
    <property type="entry name" value="P-loop_NTPase"/>
</dbReference>
<evidence type="ECO:0000256" key="3">
    <source>
        <dbReference type="ARBA" id="ARBA00022806"/>
    </source>
</evidence>
<dbReference type="InterPro" id="IPR021904">
    <property type="entry name" value="DUF3516"/>
</dbReference>
<dbReference type="PANTHER" id="PTHR12131:SF1">
    <property type="entry name" value="ATP-DEPENDENT RNA HELICASE SUPV3L1, MITOCHONDRIAL-RELATED"/>
    <property type="match status" value="1"/>
</dbReference>
<dbReference type="InterPro" id="IPR050699">
    <property type="entry name" value="RNA-DNA_Helicase"/>
</dbReference>
<accession>A0A846M170</accession>
<keyword evidence="1" id="KW-0547">Nucleotide-binding</keyword>
<organism evidence="9 10">
    <name type="scientific">Modestobacter marinus</name>
    <dbReference type="NCBI Taxonomy" id="477641"/>
    <lineage>
        <taxon>Bacteria</taxon>
        <taxon>Bacillati</taxon>
        <taxon>Actinomycetota</taxon>
        <taxon>Actinomycetes</taxon>
        <taxon>Geodermatophilales</taxon>
        <taxon>Geodermatophilaceae</taxon>
        <taxon>Modestobacter</taxon>
    </lineage>
</organism>
<dbReference type="SMART" id="SM00490">
    <property type="entry name" value="HELICc"/>
    <property type="match status" value="1"/>
</dbReference>
<dbReference type="InterPro" id="IPR001650">
    <property type="entry name" value="Helicase_C-like"/>
</dbReference>
<dbReference type="RefSeq" id="WP_208383700.1">
    <property type="nucleotide sequence ID" value="NZ_BAABJU010000020.1"/>
</dbReference>
<reference evidence="8" key="1">
    <citation type="journal article" date="2014" name="Int. J. Syst. Evol. Microbiol.">
        <title>Complete genome of a new Firmicutes species belonging to the dominant human colonic microbiota ('Ruminococcus bicirculans') reveals two chromosomes and a selective capacity to utilize plant glucans.</title>
        <authorList>
            <consortium name="NISC Comparative Sequencing Program"/>
            <person name="Wegmann U."/>
            <person name="Louis P."/>
            <person name="Goesmann A."/>
            <person name="Henrissat B."/>
            <person name="Duncan S.H."/>
            <person name="Flint H.J."/>
        </authorList>
    </citation>
    <scope>NUCLEOTIDE SEQUENCE</scope>
    <source>
        <strain evidence="8">CGMCC 4.5581</strain>
    </source>
</reference>
<dbReference type="PANTHER" id="PTHR12131">
    <property type="entry name" value="ATP-DEPENDENT RNA AND DNA HELICASE"/>
    <property type="match status" value="1"/>
</dbReference>
<keyword evidence="2" id="KW-0378">Hydrolase</keyword>
<dbReference type="GO" id="GO:0016787">
    <property type="term" value="F:hydrolase activity"/>
    <property type="evidence" value="ECO:0007669"/>
    <property type="project" value="UniProtKB-KW"/>
</dbReference>
<dbReference type="GO" id="GO:0003676">
    <property type="term" value="F:nucleic acid binding"/>
    <property type="evidence" value="ECO:0007669"/>
    <property type="project" value="InterPro"/>
</dbReference>
<evidence type="ECO:0000256" key="1">
    <source>
        <dbReference type="ARBA" id="ARBA00022741"/>
    </source>
</evidence>
<protein>
    <submittedName>
        <fullName evidence="8 9">Helicase</fullName>
    </submittedName>
</protein>
<evidence type="ECO:0000313" key="8">
    <source>
        <dbReference type="EMBL" id="GGL73509.1"/>
    </source>
</evidence>